<reference evidence="4" key="1">
    <citation type="submission" date="2012-12" db="EMBL/GenBank/DDBJ databases">
        <authorList>
            <person name="Hellsten U."/>
            <person name="Grimwood J."/>
            <person name="Chapman J.A."/>
            <person name="Shapiro H."/>
            <person name="Aerts A."/>
            <person name="Otillar R.P."/>
            <person name="Terry A.Y."/>
            <person name="Boore J.L."/>
            <person name="Simakov O."/>
            <person name="Marletaz F."/>
            <person name="Cho S.-J."/>
            <person name="Edsinger-Gonzales E."/>
            <person name="Havlak P."/>
            <person name="Kuo D.-H."/>
            <person name="Larsson T."/>
            <person name="Lv J."/>
            <person name="Arendt D."/>
            <person name="Savage R."/>
            <person name="Osoegawa K."/>
            <person name="de Jong P."/>
            <person name="Lindberg D.R."/>
            <person name="Seaver E.C."/>
            <person name="Weisblat D.A."/>
            <person name="Putnam N.H."/>
            <person name="Grigoriev I.V."/>
            <person name="Rokhsar D.S."/>
        </authorList>
    </citation>
    <scope>NUCLEOTIDE SEQUENCE</scope>
    <source>
        <strain evidence="4">I ESC-2004</strain>
    </source>
</reference>
<reference evidence="3" key="3">
    <citation type="submission" date="2015-06" db="UniProtKB">
        <authorList>
            <consortium name="EnsemblMetazoa"/>
        </authorList>
    </citation>
    <scope>IDENTIFICATION</scope>
</reference>
<evidence type="ECO:0000313" key="4">
    <source>
        <dbReference type="Proteomes" id="UP000014760"/>
    </source>
</evidence>
<dbReference type="HOGENOM" id="CLU_042458_1_0_1"/>
<dbReference type="InterPro" id="IPR050187">
    <property type="entry name" value="Lipid_Phosphate_FormReg"/>
</dbReference>
<dbReference type="GO" id="GO:0047620">
    <property type="term" value="F:acylglycerol kinase activity"/>
    <property type="evidence" value="ECO:0007669"/>
    <property type="project" value="TreeGrafter"/>
</dbReference>
<reference evidence="2 4" key="2">
    <citation type="journal article" date="2013" name="Nature">
        <title>Insights into bilaterian evolution from three spiralian genomes.</title>
        <authorList>
            <person name="Simakov O."/>
            <person name="Marletaz F."/>
            <person name="Cho S.J."/>
            <person name="Edsinger-Gonzales E."/>
            <person name="Havlak P."/>
            <person name="Hellsten U."/>
            <person name="Kuo D.H."/>
            <person name="Larsson T."/>
            <person name="Lv J."/>
            <person name="Arendt D."/>
            <person name="Savage R."/>
            <person name="Osoegawa K."/>
            <person name="de Jong P."/>
            <person name="Grimwood J."/>
            <person name="Chapman J.A."/>
            <person name="Shapiro H."/>
            <person name="Aerts A."/>
            <person name="Otillar R.P."/>
            <person name="Terry A.Y."/>
            <person name="Boore J.L."/>
            <person name="Grigoriev I.V."/>
            <person name="Lindberg D.R."/>
            <person name="Seaver E.C."/>
            <person name="Weisblat D.A."/>
            <person name="Putnam N.H."/>
            <person name="Rokhsar D.S."/>
        </authorList>
    </citation>
    <scope>NUCLEOTIDE SEQUENCE</scope>
    <source>
        <strain evidence="2 4">I ESC-2004</strain>
    </source>
</reference>
<dbReference type="SMART" id="SM00046">
    <property type="entry name" value="DAGKc"/>
    <property type="match status" value="1"/>
</dbReference>
<dbReference type="OMA" id="QASIAYT"/>
<protein>
    <recommendedName>
        <fullName evidence="1">DAGKc domain-containing protein</fullName>
    </recommendedName>
</protein>
<dbReference type="GO" id="GO:0001729">
    <property type="term" value="F:ceramide kinase activity"/>
    <property type="evidence" value="ECO:0007669"/>
    <property type="project" value="TreeGrafter"/>
</dbReference>
<dbReference type="GO" id="GO:0046513">
    <property type="term" value="P:ceramide biosynthetic process"/>
    <property type="evidence" value="ECO:0007669"/>
    <property type="project" value="TreeGrafter"/>
</dbReference>
<keyword evidence="4" id="KW-1185">Reference proteome</keyword>
<dbReference type="GO" id="GO:0046512">
    <property type="term" value="P:sphingosine biosynthetic process"/>
    <property type="evidence" value="ECO:0007669"/>
    <property type="project" value="TreeGrafter"/>
</dbReference>
<dbReference type="AlphaFoldDB" id="R7TMD4"/>
<feature type="domain" description="DAGKc" evidence="1">
    <location>
        <begin position="61"/>
        <end position="202"/>
    </location>
</feature>
<sequence length="226" mass="24695">MAKVVRLVKTIRTNWKKSICFTSVGLYGLNYAKGKYEDGLLRTAYCEEAKKYGDVTLKTGEKPKKVTVFLNPAVRNGKGKKLYDKNVAPVLNMAGLEVNVVRTEYEGQAKKFMTVLDATDAIVVAGGDGTLSEVLTGLLRREDKEEFANIPIGFIPLGYTNTLSKSLLPGKLSDVAAMLEASFSVVRGTTRPTDILCVKGEEDKTVYTATGLHWGAFTDAASRKKK</sequence>
<dbReference type="PANTHER" id="PTHR12358:SF31">
    <property type="entry name" value="ACYLGLYCEROL KINASE, MITOCHONDRIAL"/>
    <property type="match status" value="1"/>
</dbReference>
<dbReference type="SUPFAM" id="SSF111331">
    <property type="entry name" value="NAD kinase/diacylglycerol kinase-like"/>
    <property type="match status" value="1"/>
</dbReference>
<dbReference type="GO" id="GO:0005739">
    <property type="term" value="C:mitochondrion"/>
    <property type="evidence" value="ECO:0007669"/>
    <property type="project" value="TreeGrafter"/>
</dbReference>
<gene>
    <name evidence="2" type="ORF">CAPTEDRAFT_217000</name>
</gene>
<dbReference type="Gene3D" id="3.40.50.10330">
    <property type="entry name" value="Probable inorganic polyphosphate/atp-NAD kinase, domain 1"/>
    <property type="match status" value="1"/>
</dbReference>
<dbReference type="PANTHER" id="PTHR12358">
    <property type="entry name" value="SPHINGOSINE KINASE"/>
    <property type="match status" value="1"/>
</dbReference>
<accession>R7TMD4</accession>
<dbReference type="InterPro" id="IPR001206">
    <property type="entry name" value="Diacylglycerol_kinase_cat_dom"/>
</dbReference>
<dbReference type="EMBL" id="KB309238">
    <property type="protein sequence ID" value="ELT95013.1"/>
    <property type="molecule type" value="Genomic_DNA"/>
</dbReference>
<dbReference type="CDD" id="cd01653">
    <property type="entry name" value="GATase1"/>
    <property type="match status" value="1"/>
</dbReference>
<proteinExistence type="predicted"/>
<evidence type="ECO:0000259" key="1">
    <source>
        <dbReference type="PROSITE" id="PS50146"/>
    </source>
</evidence>
<dbReference type="InterPro" id="IPR017438">
    <property type="entry name" value="ATP-NAD_kinase_N"/>
</dbReference>
<organism evidence="2">
    <name type="scientific">Capitella teleta</name>
    <name type="common">Polychaete worm</name>
    <dbReference type="NCBI Taxonomy" id="283909"/>
    <lineage>
        <taxon>Eukaryota</taxon>
        <taxon>Metazoa</taxon>
        <taxon>Spiralia</taxon>
        <taxon>Lophotrochozoa</taxon>
        <taxon>Annelida</taxon>
        <taxon>Polychaeta</taxon>
        <taxon>Sedentaria</taxon>
        <taxon>Scolecida</taxon>
        <taxon>Capitellidae</taxon>
        <taxon>Capitella</taxon>
    </lineage>
</organism>
<evidence type="ECO:0000313" key="3">
    <source>
        <dbReference type="EnsemblMetazoa" id="CapteP217000"/>
    </source>
</evidence>
<name>R7TMD4_CAPTE</name>
<dbReference type="EMBL" id="AMQN01012004">
    <property type="status" value="NOT_ANNOTATED_CDS"/>
    <property type="molecule type" value="Genomic_DNA"/>
</dbReference>
<dbReference type="PROSITE" id="PS50146">
    <property type="entry name" value="DAGK"/>
    <property type="match status" value="1"/>
</dbReference>
<dbReference type="FunCoup" id="R7TMD4">
    <property type="interactions" value="904"/>
</dbReference>
<dbReference type="Pfam" id="PF00781">
    <property type="entry name" value="DAGK_cat"/>
    <property type="match status" value="1"/>
</dbReference>
<evidence type="ECO:0000313" key="2">
    <source>
        <dbReference type="EMBL" id="ELT95013.1"/>
    </source>
</evidence>
<dbReference type="GO" id="GO:0004143">
    <property type="term" value="F:ATP-dependent diacylglycerol kinase activity"/>
    <property type="evidence" value="ECO:0007669"/>
    <property type="project" value="TreeGrafter"/>
</dbReference>
<dbReference type="STRING" id="283909.R7TMD4"/>
<dbReference type="OrthoDB" id="9979394at2759"/>
<dbReference type="GO" id="GO:0016020">
    <property type="term" value="C:membrane"/>
    <property type="evidence" value="ECO:0007669"/>
    <property type="project" value="TreeGrafter"/>
</dbReference>
<dbReference type="InterPro" id="IPR016064">
    <property type="entry name" value="NAD/diacylglycerol_kinase_sf"/>
</dbReference>
<dbReference type="EnsemblMetazoa" id="CapteT217000">
    <property type="protein sequence ID" value="CapteP217000"/>
    <property type="gene ID" value="CapteG217000"/>
</dbReference>
<dbReference type="Proteomes" id="UP000014760">
    <property type="component" value="Unassembled WGS sequence"/>
</dbReference>